<evidence type="ECO:0000256" key="6">
    <source>
        <dbReference type="ARBA" id="ARBA00022692"/>
    </source>
</evidence>
<evidence type="ECO:0000256" key="2">
    <source>
        <dbReference type="ARBA" id="ARBA00009450"/>
    </source>
</evidence>
<evidence type="ECO:0000313" key="18">
    <source>
        <dbReference type="EMBL" id="MDC8753784.1"/>
    </source>
</evidence>
<evidence type="ECO:0000256" key="7">
    <source>
        <dbReference type="ARBA" id="ARBA00022729"/>
    </source>
</evidence>
<keyword evidence="19" id="KW-1185">Reference proteome</keyword>
<keyword evidence="7 15" id="KW-0732">Signal</keyword>
<keyword evidence="3" id="KW-0813">Transport</keyword>
<dbReference type="InterPro" id="IPR003715">
    <property type="entry name" value="Poly_export_N"/>
</dbReference>
<feature type="domain" description="Polysaccharide export protein N-terminal" evidence="16">
    <location>
        <begin position="84"/>
        <end position="175"/>
    </location>
</feature>
<keyword evidence="11" id="KW-0472">Membrane</keyword>
<dbReference type="Gene3D" id="3.30.1950.10">
    <property type="entry name" value="wza like domain"/>
    <property type="match status" value="1"/>
</dbReference>
<evidence type="ECO:0000256" key="5">
    <source>
        <dbReference type="ARBA" id="ARBA00022597"/>
    </source>
</evidence>
<dbReference type="PROSITE" id="PS51257">
    <property type="entry name" value="PROKAR_LIPOPROTEIN"/>
    <property type="match status" value="1"/>
</dbReference>
<dbReference type="PANTHER" id="PTHR33619:SF3">
    <property type="entry name" value="POLYSACCHARIDE EXPORT PROTEIN GFCE-RELATED"/>
    <property type="match status" value="1"/>
</dbReference>
<feature type="domain" description="SLBB" evidence="17">
    <location>
        <begin position="183"/>
        <end position="255"/>
    </location>
</feature>
<keyword evidence="4" id="KW-1134">Transmembrane beta strand</keyword>
<keyword evidence="9" id="KW-0406">Ion transport</keyword>
<evidence type="ECO:0000256" key="9">
    <source>
        <dbReference type="ARBA" id="ARBA00023065"/>
    </source>
</evidence>
<evidence type="ECO:0000256" key="13">
    <source>
        <dbReference type="ARBA" id="ARBA00023237"/>
    </source>
</evidence>
<sequence length="383" mass="40924">MNVSRIGRTFVMSVVGLVLASCQAFGPSARSLSSATSVPVAAGEVPIPIEVIQVNGETAQALPVLSPPPAFAKVFEEVRPVGTVVDVGDAVEVTIWEAPPATLFGGSIGDTRIGTAIGTARPTTLPELLVGPEGTITVPFAGAVRARGRTLSEIESDIVARLRGRANAPQVQVRLVRNNTATVTMVGEFAQSARIPLTPRGERLLDALAQVGGVKSPVNLTTIQVTRSGKNYRMPLSLIIERNENNIMLATDDVVTALYQPYSFTVLGAAGRNDEIRFEAFGITLAQALGRIGGLQDGRANPRGVFLFRWRDRSDLTNLRDPAIYSFDLKDPAVYFLAQKFGIEDGDFIYVTNSPVAELQRFVGIVSQAILPAATVTTIAQQR</sequence>
<evidence type="ECO:0000256" key="10">
    <source>
        <dbReference type="ARBA" id="ARBA00023114"/>
    </source>
</evidence>
<proteinExistence type="inferred from homology"/>
<feature type="domain" description="SLBB" evidence="17">
    <location>
        <begin position="264"/>
        <end position="351"/>
    </location>
</feature>
<comment type="subcellular location">
    <subcellularLocation>
        <location evidence="1">Cell outer membrane</location>
        <topology evidence="1">Multi-pass membrane protein</topology>
    </subcellularLocation>
</comment>
<dbReference type="EMBL" id="JAQQXQ010000002">
    <property type="protein sequence ID" value="MDC8753784.1"/>
    <property type="molecule type" value="Genomic_DNA"/>
</dbReference>
<evidence type="ECO:0000259" key="17">
    <source>
        <dbReference type="Pfam" id="PF22461"/>
    </source>
</evidence>
<dbReference type="Pfam" id="PF02563">
    <property type="entry name" value="Poly_export"/>
    <property type="match status" value="1"/>
</dbReference>
<evidence type="ECO:0000256" key="15">
    <source>
        <dbReference type="SAM" id="SignalP"/>
    </source>
</evidence>
<reference evidence="18 19" key="1">
    <citation type="submission" date="2022-10" db="EMBL/GenBank/DDBJ databases">
        <title>Erythrobacter sp. sf7 Genome sequencing.</title>
        <authorList>
            <person name="Park S."/>
        </authorList>
    </citation>
    <scope>NUCLEOTIDE SEQUENCE [LARGE SCALE GENOMIC DNA]</scope>
    <source>
        <strain evidence="19">sf7</strain>
    </source>
</reference>
<evidence type="ECO:0000256" key="11">
    <source>
        <dbReference type="ARBA" id="ARBA00023136"/>
    </source>
</evidence>
<dbReference type="Pfam" id="PF22461">
    <property type="entry name" value="SLBB_2"/>
    <property type="match status" value="2"/>
</dbReference>
<keyword evidence="5" id="KW-0762">Sugar transport</keyword>
<evidence type="ECO:0000256" key="1">
    <source>
        <dbReference type="ARBA" id="ARBA00004571"/>
    </source>
</evidence>
<keyword evidence="12" id="KW-0564">Palmitate</keyword>
<name>A0ABT5JME7_9SPHN</name>
<dbReference type="PANTHER" id="PTHR33619">
    <property type="entry name" value="POLYSACCHARIDE EXPORT PROTEIN GFCE-RELATED"/>
    <property type="match status" value="1"/>
</dbReference>
<organism evidence="18 19">
    <name type="scientific">Erythrobacter fulvus</name>
    <dbReference type="NCBI Taxonomy" id="2987523"/>
    <lineage>
        <taxon>Bacteria</taxon>
        <taxon>Pseudomonadati</taxon>
        <taxon>Pseudomonadota</taxon>
        <taxon>Alphaproteobacteria</taxon>
        <taxon>Sphingomonadales</taxon>
        <taxon>Erythrobacteraceae</taxon>
        <taxon>Erythrobacter/Porphyrobacter group</taxon>
        <taxon>Erythrobacter</taxon>
    </lineage>
</organism>
<keyword evidence="6" id="KW-0812">Transmembrane</keyword>
<feature type="signal peptide" evidence="15">
    <location>
        <begin position="1"/>
        <end position="20"/>
    </location>
</feature>
<dbReference type="Proteomes" id="UP001216558">
    <property type="component" value="Unassembled WGS sequence"/>
</dbReference>
<evidence type="ECO:0000256" key="3">
    <source>
        <dbReference type="ARBA" id="ARBA00022448"/>
    </source>
</evidence>
<dbReference type="Gene3D" id="3.10.560.10">
    <property type="entry name" value="Outer membrane lipoprotein wza domain like"/>
    <property type="match status" value="2"/>
</dbReference>
<keyword evidence="8" id="KW-0625">Polysaccharide transport</keyword>
<comment type="caution">
    <text evidence="18">The sequence shown here is derived from an EMBL/GenBank/DDBJ whole genome shotgun (WGS) entry which is preliminary data.</text>
</comment>
<keyword evidence="13" id="KW-0998">Cell outer membrane</keyword>
<accession>A0ABT5JME7</accession>
<protein>
    <submittedName>
        <fullName evidence="18">Polysaccharide export protein</fullName>
    </submittedName>
</protein>
<feature type="chain" id="PRO_5046941136" evidence="15">
    <location>
        <begin position="21"/>
        <end position="383"/>
    </location>
</feature>
<evidence type="ECO:0000256" key="12">
    <source>
        <dbReference type="ARBA" id="ARBA00023139"/>
    </source>
</evidence>
<evidence type="ECO:0000313" key="19">
    <source>
        <dbReference type="Proteomes" id="UP001216558"/>
    </source>
</evidence>
<evidence type="ECO:0000256" key="4">
    <source>
        <dbReference type="ARBA" id="ARBA00022452"/>
    </source>
</evidence>
<gene>
    <name evidence="18" type="ORF">OIK40_03910</name>
</gene>
<evidence type="ECO:0000259" key="16">
    <source>
        <dbReference type="Pfam" id="PF02563"/>
    </source>
</evidence>
<dbReference type="InterPro" id="IPR054765">
    <property type="entry name" value="SLBB_dom"/>
</dbReference>
<dbReference type="InterPro" id="IPR049712">
    <property type="entry name" value="Poly_export"/>
</dbReference>
<keyword evidence="10" id="KW-0626">Porin</keyword>
<comment type="similarity">
    <text evidence="2">Belongs to the BexD/CtrA/VexA family.</text>
</comment>
<keyword evidence="14" id="KW-0449">Lipoprotein</keyword>
<dbReference type="RefSeq" id="WP_273676623.1">
    <property type="nucleotide sequence ID" value="NZ_JAQQXQ010000002.1"/>
</dbReference>
<evidence type="ECO:0000256" key="14">
    <source>
        <dbReference type="ARBA" id="ARBA00023288"/>
    </source>
</evidence>
<evidence type="ECO:0000256" key="8">
    <source>
        <dbReference type="ARBA" id="ARBA00023047"/>
    </source>
</evidence>